<comment type="subcellular location">
    <subcellularLocation>
        <location evidence="1">Nucleus</location>
    </subcellularLocation>
</comment>
<dbReference type="GO" id="GO:0006367">
    <property type="term" value="P:transcription initiation at RNA polymerase II promoter"/>
    <property type="evidence" value="ECO:0007669"/>
    <property type="project" value="TreeGrafter"/>
</dbReference>
<comment type="similarity">
    <text evidence="2">Belongs to the WD repeat TAF5 family.</text>
</comment>
<dbReference type="CDD" id="cd00200">
    <property type="entry name" value="WD40"/>
    <property type="match status" value="1"/>
</dbReference>
<feature type="compositionally biased region" description="Polar residues" evidence="10">
    <location>
        <begin position="351"/>
        <end position="364"/>
    </location>
</feature>
<keyword evidence="5" id="KW-0805">Transcription regulation</keyword>
<keyword evidence="7" id="KW-0539">Nucleus</keyword>
<feature type="domain" description="TFIID subunit TAF5 NTD2" evidence="11">
    <location>
        <begin position="134"/>
        <end position="273"/>
    </location>
</feature>
<keyword evidence="4" id="KW-0677">Repeat</keyword>
<dbReference type="InterPro" id="IPR007582">
    <property type="entry name" value="TFIID_NTD2"/>
</dbReference>
<dbReference type="FunFam" id="2.130.10.10:FF:000243">
    <property type="entry name" value="Transcription initiation factor TFIID subunit 5"/>
    <property type="match status" value="1"/>
</dbReference>
<feature type="compositionally biased region" description="Low complexity" evidence="10">
    <location>
        <begin position="23"/>
        <end position="36"/>
    </location>
</feature>
<evidence type="ECO:0000256" key="1">
    <source>
        <dbReference type="ARBA" id="ARBA00004123"/>
    </source>
</evidence>
<dbReference type="EMBL" id="CAJVCH010571220">
    <property type="protein sequence ID" value="CAG7836956.1"/>
    <property type="molecule type" value="Genomic_DNA"/>
</dbReference>
<feature type="repeat" description="WD" evidence="9">
    <location>
        <begin position="630"/>
        <end position="671"/>
    </location>
</feature>
<reference evidence="12" key="1">
    <citation type="submission" date="2021-06" db="EMBL/GenBank/DDBJ databases">
        <authorList>
            <person name="Hodson N. C."/>
            <person name="Mongue J. A."/>
            <person name="Jaron S. K."/>
        </authorList>
    </citation>
    <scope>NUCLEOTIDE SEQUENCE</scope>
</reference>
<dbReference type="PROSITE" id="PS00678">
    <property type="entry name" value="WD_REPEATS_1"/>
    <property type="match status" value="2"/>
</dbReference>
<evidence type="ECO:0000256" key="7">
    <source>
        <dbReference type="ARBA" id="ARBA00023242"/>
    </source>
</evidence>
<evidence type="ECO:0000313" key="13">
    <source>
        <dbReference type="Proteomes" id="UP000708208"/>
    </source>
</evidence>
<dbReference type="GO" id="GO:0005669">
    <property type="term" value="C:transcription factor TFIID complex"/>
    <property type="evidence" value="ECO:0007669"/>
    <property type="project" value="TreeGrafter"/>
</dbReference>
<organism evidence="12 13">
    <name type="scientific">Allacma fusca</name>
    <dbReference type="NCBI Taxonomy" id="39272"/>
    <lineage>
        <taxon>Eukaryota</taxon>
        <taxon>Metazoa</taxon>
        <taxon>Ecdysozoa</taxon>
        <taxon>Arthropoda</taxon>
        <taxon>Hexapoda</taxon>
        <taxon>Collembola</taxon>
        <taxon>Symphypleona</taxon>
        <taxon>Sminthuridae</taxon>
        <taxon>Allacma</taxon>
    </lineage>
</organism>
<feature type="compositionally biased region" description="Basic and acidic residues" evidence="10">
    <location>
        <begin position="376"/>
        <end position="386"/>
    </location>
</feature>
<name>A0A8J2Q6M2_9HEXA</name>
<dbReference type="PROSITE" id="PS50294">
    <property type="entry name" value="WD_REPEATS_REGION"/>
    <property type="match status" value="3"/>
</dbReference>
<feature type="repeat" description="WD" evidence="9">
    <location>
        <begin position="672"/>
        <end position="706"/>
    </location>
</feature>
<dbReference type="AlphaFoldDB" id="A0A8J2Q6M2"/>
<feature type="compositionally biased region" description="Low complexity" evidence="10">
    <location>
        <begin position="49"/>
        <end position="64"/>
    </location>
</feature>
<sequence>MESNSMKLEDGKPQDMEIDPIQSSQSPYSSSFSTMSTAGIGFSNNQSDTNGSVSSPVVNGSTGSRSGEATKAPEASLADKNTLLAVLSFLKKHNLKDTENILKQEAMLSEADMKGGIPSDTDVQSVLLSYASDENPDEYTDAYSQLKTFIDSSLDSYKYEVGQILWPVFVHMYLELVYNEHETQAQTFFIRFSKMQETFHEADLVSLGSIMKKAHLVNSENPFRPLSLGISSGKPGSSSGLYVVRMSREALSLLKRFLQEKRLKLIQNIVQDRIFVDVYDGMPRGKAAVQAVAGHLMGEALRQDNKAKVYYGLLREPDLQNVHMDEDDEEGGGESQNPSSNPTSATPSAQKTDSSQSAQGTPGASSDKSKKKKNKKDWLMSKKGKNDPNAPPINRMPLPELRDIDKIEKAKALREAGKRVPLGPERLPSICFYTILNGDQQVTCIKWSEDGTLMAVGFASSSIKIWSLTPTKLKKLKGASDLAEIERESDDVLVRMMDDRTAETTRTLRGHSGPVYSIDFSPDNSSEDATIRLWSLLTWTCIVVYKGHLFPVWKVVFSPHGGYYFASAGHERSARLWATDNYQPLRVFAGHFSDVTAIIFHPNSNYVATGSADRSVRLWDCVSGSCVRLMTGHKATVHTLAFSNDGRFLVSSGSDSKILIWDLANGGLVTILGQHTECVYTLAFSREGTILASGGLDYAIRLWDFNKLIEDVISEEGGATISPDSKKVSGDHSQVGAYHTKSTSVFGLHFTRRNILLASGPYQQS</sequence>
<dbReference type="GO" id="GO:0016251">
    <property type="term" value="F:RNA polymerase II general transcription initiation factor activity"/>
    <property type="evidence" value="ECO:0007669"/>
    <property type="project" value="TreeGrafter"/>
</dbReference>
<evidence type="ECO:0000313" key="12">
    <source>
        <dbReference type="EMBL" id="CAG7836956.1"/>
    </source>
</evidence>
<evidence type="ECO:0000256" key="5">
    <source>
        <dbReference type="ARBA" id="ARBA00023015"/>
    </source>
</evidence>
<feature type="repeat" description="WD" evidence="9">
    <location>
        <begin position="435"/>
        <end position="476"/>
    </location>
</feature>
<protein>
    <recommendedName>
        <fullName evidence="8">Transcription initiation factor TFIID subunit 5</fullName>
    </recommendedName>
</protein>
<dbReference type="InterPro" id="IPR019775">
    <property type="entry name" value="WD40_repeat_CS"/>
</dbReference>
<keyword evidence="6" id="KW-0804">Transcription</keyword>
<feature type="repeat" description="WD" evidence="9">
    <location>
        <begin position="545"/>
        <end position="587"/>
    </location>
</feature>
<keyword evidence="3 9" id="KW-0853">WD repeat</keyword>
<dbReference type="PROSITE" id="PS50082">
    <property type="entry name" value="WD_REPEATS_2"/>
    <property type="match status" value="6"/>
</dbReference>
<feature type="region of interest" description="Disordered" evidence="10">
    <location>
        <begin position="319"/>
        <end position="398"/>
    </location>
</feature>
<evidence type="ECO:0000256" key="10">
    <source>
        <dbReference type="SAM" id="MobiDB-lite"/>
    </source>
</evidence>
<proteinExistence type="inferred from homology"/>
<dbReference type="SMART" id="SM00320">
    <property type="entry name" value="WD40"/>
    <property type="match status" value="6"/>
</dbReference>
<dbReference type="CDD" id="cd08044">
    <property type="entry name" value="TAF5_NTD2"/>
    <property type="match status" value="1"/>
</dbReference>
<comment type="caution">
    <text evidence="12">The sequence shown here is derived from an EMBL/GenBank/DDBJ whole genome shotgun (WGS) entry which is preliminary data.</text>
</comment>
<dbReference type="InterPro" id="IPR001680">
    <property type="entry name" value="WD40_rpt"/>
</dbReference>
<accession>A0A8J2Q6M2</accession>
<evidence type="ECO:0000256" key="3">
    <source>
        <dbReference type="ARBA" id="ARBA00022574"/>
    </source>
</evidence>
<feature type="repeat" description="WD" evidence="9">
    <location>
        <begin position="508"/>
        <end position="536"/>
    </location>
</feature>
<feature type="region of interest" description="Disordered" evidence="10">
    <location>
        <begin position="1"/>
        <end position="74"/>
    </location>
</feature>
<dbReference type="Proteomes" id="UP000708208">
    <property type="component" value="Unassembled WGS sequence"/>
</dbReference>
<evidence type="ECO:0000259" key="11">
    <source>
        <dbReference type="Pfam" id="PF04494"/>
    </source>
</evidence>
<dbReference type="PANTHER" id="PTHR19879">
    <property type="entry name" value="TRANSCRIPTION INITIATION FACTOR TFIID"/>
    <property type="match status" value="1"/>
</dbReference>
<dbReference type="PANTHER" id="PTHR19879:SF1">
    <property type="entry name" value="CANNONBALL-RELATED"/>
    <property type="match status" value="1"/>
</dbReference>
<dbReference type="OrthoDB" id="10266330at2759"/>
<dbReference type="Pfam" id="PF00400">
    <property type="entry name" value="WD40"/>
    <property type="match status" value="6"/>
</dbReference>
<evidence type="ECO:0000256" key="9">
    <source>
        <dbReference type="PROSITE-ProRule" id="PRU00221"/>
    </source>
</evidence>
<keyword evidence="13" id="KW-1185">Reference proteome</keyword>
<evidence type="ECO:0000256" key="6">
    <source>
        <dbReference type="ARBA" id="ARBA00023163"/>
    </source>
</evidence>
<feature type="compositionally biased region" description="Low complexity" evidence="10">
    <location>
        <begin position="335"/>
        <end position="350"/>
    </location>
</feature>
<evidence type="ECO:0000256" key="4">
    <source>
        <dbReference type="ARBA" id="ARBA00022737"/>
    </source>
</evidence>
<gene>
    <name evidence="12" type="ORF">AFUS01_LOCUS46142</name>
</gene>
<evidence type="ECO:0000256" key="2">
    <source>
        <dbReference type="ARBA" id="ARBA00009435"/>
    </source>
</evidence>
<feature type="repeat" description="WD" evidence="9">
    <location>
        <begin position="588"/>
        <end position="629"/>
    </location>
</feature>
<evidence type="ECO:0000256" key="8">
    <source>
        <dbReference type="ARBA" id="ARBA00044130"/>
    </source>
</evidence>
<dbReference type="Pfam" id="PF04494">
    <property type="entry name" value="TFIID_NTD2"/>
    <property type="match status" value="1"/>
</dbReference>